<dbReference type="InterPro" id="IPR023840">
    <property type="entry name" value="T7SS_Rv3446c"/>
</dbReference>
<evidence type="ECO:0000313" key="2">
    <source>
        <dbReference type="Proteomes" id="UP001055159"/>
    </source>
</evidence>
<sequence>MARPAVTPVVIEVGPVTVRGPGTAPAEWVEQALACLGDRLTIVGGRLVEVADLWGDVLAAACGEPPQTLALVLPSWWSAAAAAIVTAAAREVSGDVVVFRRALLLATAHDVAVVELADDLVVVQAPDATMRVVEREKTTVTGIVDEFGTALLDVPAGVRPVPDRRCDRSGRRHIVSAVAAATAPSPRRWRVGPQRAAALVGCALAAVGVGPWWARDAAPTPWVALTEGRVTIEVPAGWAVQRITAGPGSARVQVSAPGGVPALHLTQSVTSEPASLPDVAESLRPAIDVAPSGVFVDFRADGEVGGRPAVTYRELRAGSRTDWAVIVDGDVRIAVGCQTGRGPAERLGEECLRAVRSARAVP</sequence>
<proteinExistence type="predicted"/>
<dbReference type="NCBIfam" id="TIGR03931">
    <property type="entry name" value="T7SS_Rv3446c"/>
    <property type="match status" value="1"/>
</dbReference>
<gene>
    <name evidence="1" type="ORF">MJO55_05845</name>
</gene>
<dbReference type="Proteomes" id="UP001055159">
    <property type="component" value="Chromosome"/>
</dbReference>
<name>A0ABY3UE91_9MYCO</name>
<protein>
    <submittedName>
        <fullName evidence="1">Type VII secretion-associated protein</fullName>
    </submittedName>
</protein>
<dbReference type="RefSeq" id="WP_239735771.1">
    <property type="nucleotide sequence ID" value="NZ_CP092427.2"/>
</dbReference>
<accession>A0ABY3UE91</accession>
<keyword evidence="2" id="KW-1185">Reference proteome</keyword>
<evidence type="ECO:0000313" key="1">
    <source>
        <dbReference type="EMBL" id="ULP37949.1"/>
    </source>
</evidence>
<dbReference type="EMBL" id="CP092427">
    <property type="protein sequence ID" value="ULP37949.1"/>
    <property type="molecule type" value="Genomic_DNA"/>
</dbReference>
<organism evidence="1 2">
    <name type="scientific">Mycolicibacterium rufum</name>
    <dbReference type="NCBI Taxonomy" id="318424"/>
    <lineage>
        <taxon>Bacteria</taxon>
        <taxon>Bacillati</taxon>
        <taxon>Actinomycetota</taxon>
        <taxon>Actinomycetes</taxon>
        <taxon>Mycobacteriales</taxon>
        <taxon>Mycobacteriaceae</taxon>
        <taxon>Mycolicibacterium</taxon>
    </lineage>
</organism>
<reference evidence="1" key="1">
    <citation type="submission" date="2022-08" db="EMBL/GenBank/DDBJ databases">
        <title>Whole genome sequencing of non-tuberculosis mycobacteria type-strains.</title>
        <authorList>
            <person name="Igarashi Y."/>
            <person name="Osugi A."/>
            <person name="Mitarai S."/>
        </authorList>
    </citation>
    <scope>NUCLEOTIDE SEQUENCE</scope>
    <source>
        <strain evidence="1">JCM 16372</strain>
    </source>
</reference>